<dbReference type="EMBL" id="JAUNZN010000002">
    <property type="protein sequence ID" value="KAK4825899.1"/>
    <property type="molecule type" value="Genomic_DNA"/>
</dbReference>
<reference evidence="2 3" key="1">
    <citation type="journal article" date="2023" name="J. Hered.">
        <title>Chromosome-level genome of the wood stork (Mycteria americana) provides insight into avian chromosome evolution.</title>
        <authorList>
            <person name="Flamio R. Jr."/>
            <person name="Ramstad K.M."/>
        </authorList>
    </citation>
    <scope>NUCLEOTIDE SEQUENCE [LARGE SCALE GENOMIC DNA]</scope>
    <source>
        <strain evidence="2">JAX WOST 10</strain>
    </source>
</reference>
<evidence type="ECO:0000256" key="1">
    <source>
        <dbReference type="SAM" id="MobiDB-lite"/>
    </source>
</evidence>
<keyword evidence="3" id="KW-1185">Reference proteome</keyword>
<feature type="region of interest" description="Disordered" evidence="1">
    <location>
        <begin position="18"/>
        <end position="37"/>
    </location>
</feature>
<dbReference type="PANTHER" id="PTHR36527:SF3">
    <property type="entry name" value="OS01G0282866 PROTEIN"/>
    <property type="match status" value="1"/>
</dbReference>
<dbReference type="Proteomes" id="UP001333110">
    <property type="component" value="Unassembled WGS sequence"/>
</dbReference>
<gene>
    <name evidence="2" type="ORF">QYF61_003255</name>
</gene>
<proteinExistence type="predicted"/>
<dbReference type="AlphaFoldDB" id="A0AAN7NHD8"/>
<accession>A0AAN7NHD8</accession>
<protein>
    <submittedName>
        <fullName evidence="2">Uncharacterized protein</fullName>
    </submittedName>
</protein>
<dbReference type="PANTHER" id="PTHR36527">
    <property type="entry name" value="OS01G0282866 PROTEIN"/>
    <property type="match status" value="1"/>
</dbReference>
<evidence type="ECO:0000313" key="3">
    <source>
        <dbReference type="Proteomes" id="UP001333110"/>
    </source>
</evidence>
<name>A0AAN7NHD8_MYCAM</name>
<organism evidence="2 3">
    <name type="scientific">Mycteria americana</name>
    <name type="common">Wood stork</name>
    <dbReference type="NCBI Taxonomy" id="33587"/>
    <lineage>
        <taxon>Eukaryota</taxon>
        <taxon>Metazoa</taxon>
        <taxon>Chordata</taxon>
        <taxon>Craniata</taxon>
        <taxon>Vertebrata</taxon>
        <taxon>Euteleostomi</taxon>
        <taxon>Archelosauria</taxon>
        <taxon>Archosauria</taxon>
        <taxon>Dinosauria</taxon>
        <taxon>Saurischia</taxon>
        <taxon>Theropoda</taxon>
        <taxon>Coelurosauria</taxon>
        <taxon>Aves</taxon>
        <taxon>Neognathae</taxon>
        <taxon>Neoaves</taxon>
        <taxon>Aequornithes</taxon>
        <taxon>Ciconiiformes</taxon>
        <taxon>Ciconiidae</taxon>
        <taxon>Mycteria</taxon>
    </lineage>
</organism>
<comment type="caution">
    <text evidence="2">The sequence shown here is derived from an EMBL/GenBank/DDBJ whole genome shotgun (WGS) entry which is preliminary data.</text>
</comment>
<evidence type="ECO:0000313" key="2">
    <source>
        <dbReference type="EMBL" id="KAK4825899.1"/>
    </source>
</evidence>
<sequence>MKVVKELKHLSYEERLRAGTDCPEEGSGESYESKEDGARLFSVVPSGRKKGNGHKLKYKKIPSNIRKKLLWSGTGCLESSGILVLLVFRDQVIHVALGLRELHFIHALAGVPVQESLAPEHGRELLRDPLEELLNSRAVANEGGGHLEAARGDVADGRLHIVGDPLHKVAAVLVLHVEHLLIHLLHGHAAPEDGGHRQVATVAGVAGGHHVLGVKHLLRQLGHRQGSVLLAAAAGERGEARHEEVQPGERHHVDRQLAQVGVQLAGEAKAGGHAAHGGRHQVVEVPVRGSGQLQGAEANVIQGLVVNAVGLVRVLHQLVHREGGIVGLHHRVRHLGGGHDAEGVHDAVGVLLPDLADEEGAHPRARAAAQRVGQLEALEAVAALRLLPHHIQDRVHQLSTFRVVPLGPVVASPALT</sequence>